<proteinExistence type="predicted"/>
<name>A0ABV5XMV0_9NOCA</name>
<evidence type="ECO:0008006" key="3">
    <source>
        <dbReference type="Google" id="ProtNLM"/>
    </source>
</evidence>
<evidence type="ECO:0000313" key="1">
    <source>
        <dbReference type="EMBL" id="MFB9783820.1"/>
    </source>
</evidence>
<organism evidence="1 2">
    <name type="scientific">Rhodococcus baikonurensis</name>
    <dbReference type="NCBI Taxonomy" id="172041"/>
    <lineage>
        <taxon>Bacteria</taxon>
        <taxon>Bacillati</taxon>
        <taxon>Actinomycetota</taxon>
        <taxon>Actinomycetes</taxon>
        <taxon>Mycobacteriales</taxon>
        <taxon>Nocardiaceae</taxon>
        <taxon>Rhodococcus</taxon>
        <taxon>Rhodococcus erythropolis group</taxon>
    </lineage>
</organism>
<accession>A0ABV5XMV0</accession>
<dbReference type="Proteomes" id="UP001589587">
    <property type="component" value="Unassembled WGS sequence"/>
</dbReference>
<gene>
    <name evidence="1" type="ORF">ACFFQ6_29405</name>
</gene>
<keyword evidence="2" id="KW-1185">Reference proteome</keyword>
<dbReference type="EMBL" id="JBHMAS010000080">
    <property type="protein sequence ID" value="MFB9783820.1"/>
    <property type="molecule type" value="Genomic_DNA"/>
</dbReference>
<evidence type="ECO:0000313" key="2">
    <source>
        <dbReference type="Proteomes" id="UP001589587"/>
    </source>
</evidence>
<dbReference type="RefSeq" id="WP_141695859.1">
    <property type="nucleotide sequence ID" value="NZ_JBHMAS010000080.1"/>
</dbReference>
<protein>
    <recommendedName>
        <fullName evidence="3">PD-(D/E)XK nuclease superfamily protein</fullName>
    </recommendedName>
</protein>
<sequence>MTTPKLSHQTAWGRMYGRFVGDEPQVPSITTVQGMDADDLPDPFSKLPELGVRPQGSALVGWRARLVQDATAAYLRNDEETLRNQFPHVIAARERAAARSRKPDAIARAVRGAIAATPDVVADQAAQRGDRVHNLAELLGEWQLGNIDRFEVDQARADLDEHGEGDYASALIDWWMRWNVKAIANEVTVWNHSIGVAGTLDTIFRIENHLYIGDFKTKSDRDGQAKPMQPKVGTQLVNGLHAQESVVDADRGVWTEWKYSRPDGLVAIAVSPTEVVPKLINPERYEQLWTKFCNNRRAWQDHHDLDMRDVLKPIRPPASAARWPDDLRVELPPVAA</sequence>
<reference evidence="1 2" key="1">
    <citation type="submission" date="2024-09" db="EMBL/GenBank/DDBJ databases">
        <authorList>
            <person name="Sun Q."/>
            <person name="Mori K."/>
        </authorList>
    </citation>
    <scope>NUCLEOTIDE SEQUENCE [LARGE SCALE GENOMIC DNA]</scope>
    <source>
        <strain evidence="1 2">JCM 11411</strain>
    </source>
</reference>
<comment type="caution">
    <text evidence="1">The sequence shown here is derived from an EMBL/GenBank/DDBJ whole genome shotgun (WGS) entry which is preliminary data.</text>
</comment>